<dbReference type="PANTHER" id="PTHR34220">
    <property type="entry name" value="SENSOR HISTIDINE KINASE YPDA"/>
    <property type="match status" value="1"/>
</dbReference>
<dbReference type="SMART" id="SM00387">
    <property type="entry name" value="HATPase_c"/>
    <property type="match status" value="1"/>
</dbReference>
<gene>
    <name evidence="9" type="ORF">PBOR_19085</name>
</gene>
<proteinExistence type="predicted"/>
<dbReference type="HOGENOM" id="CLU_020473_6_2_9"/>
<evidence type="ECO:0000313" key="9">
    <source>
        <dbReference type="EMBL" id="AIQ58804.1"/>
    </source>
</evidence>
<dbReference type="SUPFAM" id="SSF55874">
    <property type="entry name" value="ATPase domain of HSP90 chaperone/DNA topoisomerase II/histidine kinase"/>
    <property type="match status" value="1"/>
</dbReference>
<dbReference type="Gene3D" id="6.10.340.10">
    <property type="match status" value="1"/>
</dbReference>
<evidence type="ECO:0000259" key="8">
    <source>
        <dbReference type="PROSITE" id="PS50885"/>
    </source>
</evidence>
<evidence type="ECO:0000313" key="10">
    <source>
        <dbReference type="Proteomes" id="UP000029518"/>
    </source>
</evidence>
<evidence type="ECO:0000256" key="5">
    <source>
        <dbReference type="ARBA" id="ARBA00022777"/>
    </source>
</evidence>
<dbReference type="Pfam" id="PF06580">
    <property type="entry name" value="His_kinase"/>
    <property type="match status" value="1"/>
</dbReference>
<feature type="domain" description="HAMP" evidence="8">
    <location>
        <begin position="306"/>
        <end position="358"/>
    </location>
</feature>
<dbReference type="OrthoDB" id="2521939at2"/>
<dbReference type="EMBL" id="CP009285">
    <property type="protein sequence ID" value="AIQ58804.1"/>
    <property type="molecule type" value="Genomic_DNA"/>
</dbReference>
<dbReference type="PANTHER" id="PTHR34220:SF7">
    <property type="entry name" value="SENSOR HISTIDINE KINASE YPDA"/>
    <property type="match status" value="1"/>
</dbReference>
<accession>A0A089MQP3</accession>
<keyword evidence="2" id="KW-1003">Cell membrane</keyword>
<dbReference type="RefSeq" id="WP_042214082.1">
    <property type="nucleotide sequence ID" value="NZ_CP009285.1"/>
</dbReference>
<protein>
    <recommendedName>
        <fullName evidence="8">HAMP domain-containing protein</fullName>
    </recommendedName>
</protein>
<dbReference type="AlphaFoldDB" id="A0A089MQP3"/>
<dbReference type="InterPro" id="IPR003660">
    <property type="entry name" value="HAMP_dom"/>
</dbReference>
<dbReference type="GO" id="GO:0000155">
    <property type="term" value="F:phosphorelay sensor kinase activity"/>
    <property type="evidence" value="ECO:0007669"/>
    <property type="project" value="InterPro"/>
</dbReference>
<keyword evidence="7" id="KW-1133">Transmembrane helix</keyword>
<keyword evidence="10" id="KW-1185">Reference proteome</keyword>
<evidence type="ECO:0000256" key="6">
    <source>
        <dbReference type="ARBA" id="ARBA00023136"/>
    </source>
</evidence>
<dbReference type="Pfam" id="PF02518">
    <property type="entry name" value="HATPase_c"/>
    <property type="match status" value="1"/>
</dbReference>
<keyword evidence="4" id="KW-0808">Transferase</keyword>
<feature type="transmembrane region" description="Helical" evidence="7">
    <location>
        <begin position="285"/>
        <end position="305"/>
    </location>
</feature>
<evidence type="ECO:0000256" key="4">
    <source>
        <dbReference type="ARBA" id="ARBA00022679"/>
    </source>
</evidence>
<name>A0A089MQP3_PAEBO</name>
<organism evidence="9 10">
    <name type="scientific">Paenibacillus borealis</name>
    <dbReference type="NCBI Taxonomy" id="160799"/>
    <lineage>
        <taxon>Bacteria</taxon>
        <taxon>Bacillati</taxon>
        <taxon>Bacillota</taxon>
        <taxon>Bacilli</taxon>
        <taxon>Bacillales</taxon>
        <taxon>Paenibacillaceae</taxon>
        <taxon>Paenibacillus</taxon>
    </lineage>
</organism>
<comment type="subcellular location">
    <subcellularLocation>
        <location evidence="1">Cell membrane</location>
        <topology evidence="1">Multi-pass membrane protein</topology>
    </subcellularLocation>
</comment>
<keyword evidence="7" id="KW-0812">Transmembrane</keyword>
<dbReference type="CDD" id="cd06225">
    <property type="entry name" value="HAMP"/>
    <property type="match status" value="1"/>
</dbReference>
<dbReference type="PROSITE" id="PS50885">
    <property type="entry name" value="HAMP"/>
    <property type="match status" value="1"/>
</dbReference>
<dbReference type="InterPro" id="IPR036890">
    <property type="entry name" value="HATPase_C_sf"/>
</dbReference>
<feature type="transmembrane region" description="Helical" evidence="7">
    <location>
        <begin position="7"/>
        <end position="29"/>
    </location>
</feature>
<dbReference type="Gene3D" id="3.30.565.10">
    <property type="entry name" value="Histidine kinase-like ATPase, C-terminal domain"/>
    <property type="match status" value="1"/>
</dbReference>
<reference evidence="9" key="1">
    <citation type="submission" date="2014-08" db="EMBL/GenBank/DDBJ databases">
        <title>Comparative genomics of the Paenibacillus odorifer group.</title>
        <authorList>
            <person name="den Bakker H.C."/>
            <person name="Tsai Y.-C.Y.-C."/>
            <person name="Martin N."/>
            <person name="Korlach J."/>
            <person name="Wiedmann M."/>
        </authorList>
    </citation>
    <scope>NUCLEOTIDE SEQUENCE [LARGE SCALE GENOMIC DNA]</scope>
    <source>
        <strain evidence="9">DSM 13188</strain>
    </source>
</reference>
<evidence type="ECO:0000256" key="1">
    <source>
        <dbReference type="ARBA" id="ARBA00004651"/>
    </source>
</evidence>
<evidence type="ECO:0000256" key="7">
    <source>
        <dbReference type="SAM" id="Phobius"/>
    </source>
</evidence>
<dbReference type="KEGG" id="pbd:PBOR_19085"/>
<evidence type="ECO:0000256" key="2">
    <source>
        <dbReference type="ARBA" id="ARBA00022475"/>
    </source>
</evidence>
<sequence length="587" mass="67500">MRGYRPVFVKITAVIFMLIMPMALLYTYYSEKSLEVIDGQITDNNESRLFFLKNQIESNIDRLSLSSSVLTRDSSIMDLQLNLLTEDYYQTLYYQTQVKEKLQLQSLSSNWRNDLSVYLPESRRRISTNPGDTFDMKEMKLSPAGVWRLHPGSGTANPYYQMFVWDPYLAKEQNREPVAVFEVRFAVDNIRRMLGDYKQDNPGKSFLLTAYGTAYGAVSSDDATARETGRLLLQGPLKESGHRSLEIGGEDTFISYAYLPSLGAYLVDYVPLDVIHAPVVQSRRMFYLSFVVLALLALIASYLLYQHVQKPVTEVVKGLRSFERGNYSFRIRERFHNEFDYMRLRFNEMAEQTQHLINDVYEEQNRSRLATLKQLQSQIHPHFLYNCLSFIAACAKAGETETIREMVYHLGDYYRYTTRVENQRPLLEEEVNQARNYLHIYAFRLERLDFVLNIPPDMLAEPVPRLFLQPVVENAIIHGVEPQPEAGTIRVTGVQEGPYNLLRVEDSGAGMTEEQIAGYMKELELPMNEQTGCGLWNVNQRLKQQYGPGSGIRLDASPGLGGLRVTLRWKREHEGGQPSENAADARR</sequence>
<keyword evidence="6 7" id="KW-0472">Membrane</keyword>
<dbReference type="Proteomes" id="UP000029518">
    <property type="component" value="Chromosome"/>
</dbReference>
<keyword evidence="5" id="KW-0418">Kinase</keyword>
<dbReference type="InterPro" id="IPR010559">
    <property type="entry name" value="Sig_transdc_His_kin_internal"/>
</dbReference>
<dbReference type="InterPro" id="IPR050640">
    <property type="entry name" value="Bact_2-comp_sensor_kinase"/>
</dbReference>
<evidence type="ECO:0000256" key="3">
    <source>
        <dbReference type="ARBA" id="ARBA00022553"/>
    </source>
</evidence>
<keyword evidence="3" id="KW-0597">Phosphoprotein</keyword>
<dbReference type="InterPro" id="IPR003594">
    <property type="entry name" value="HATPase_dom"/>
</dbReference>
<dbReference type="GO" id="GO:0005886">
    <property type="term" value="C:plasma membrane"/>
    <property type="evidence" value="ECO:0007669"/>
    <property type="project" value="UniProtKB-SubCell"/>
</dbReference>